<dbReference type="PANTHER" id="PTHR42647">
    <property type="entry name" value="SBP (S-RIBONUCLEASE BINDING PROTEIN) FAMILY PROTEIN"/>
    <property type="match status" value="1"/>
</dbReference>
<dbReference type="PROSITE" id="PS50089">
    <property type="entry name" value="ZF_RING_2"/>
    <property type="match status" value="1"/>
</dbReference>
<dbReference type="CDD" id="cd16649">
    <property type="entry name" value="mRING-HC-C3HC5_CGRF1-like"/>
    <property type="match status" value="1"/>
</dbReference>
<dbReference type="GO" id="GO:0008270">
    <property type="term" value="F:zinc ion binding"/>
    <property type="evidence" value="ECO:0007669"/>
    <property type="project" value="UniProtKB-KW"/>
</dbReference>
<evidence type="ECO:0000259" key="5">
    <source>
        <dbReference type="PROSITE" id="PS50089"/>
    </source>
</evidence>
<evidence type="ECO:0000256" key="4">
    <source>
        <dbReference type="PROSITE-ProRule" id="PRU00175"/>
    </source>
</evidence>
<dbReference type="OrthoDB" id="1711136at2759"/>
<dbReference type="EMBL" id="NKQK01000014">
    <property type="protein sequence ID" value="PSS11121.1"/>
    <property type="molecule type" value="Genomic_DNA"/>
</dbReference>
<reference evidence="6 7" key="1">
    <citation type="submission" date="2017-07" db="EMBL/GenBank/DDBJ databases">
        <title>An improved, manually edited Actinidia chinensis var. chinensis (kiwifruit) genome highlights the challenges associated with draft genomes and gene prediction in plants.</title>
        <authorList>
            <person name="Pilkington S."/>
            <person name="Crowhurst R."/>
            <person name="Hilario E."/>
            <person name="Nardozza S."/>
            <person name="Fraser L."/>
            <person name="Peng Y."/>
            <person name="Gunaseelan K."/>
            <person name="Simpson R."/>
            <person name="Tahir J."/>
            <person name="Deroles S."/>
            <person name="Templeton K."/>
            <person name="Luo Z."/>
            <person name="Davy M."/>
            <person name="Cheng C."/>
            <person name="Mcneilage M."/>
            <person name="Scaglione D."/>
            <person name="Liu Y."/>
            <person name="Zhang Q."/>
            <person name="Datson P."/>
            <person name="De Silva N."/>
            <person name="Gardiner S."/>
            <person name="Bassett H."/>
            <person name="Chagne D."/>
            <person name="Mccallum J."/>
            <person name="Dzierzon H."/>
            <person name="Deng C."/>
            <person name="Wang Y.-Y."/>
            <person name="Barron N."/>
            <person name="Manako K."/>
            <person name="Bowen J."/>
            <person name="Foster T."/>
            <person name="Erridge Z."/>
            <person name="Tiffin H."/>
            <person name="Waite C."/>
            <person name="Davies K."/>
            <person name="Grierson E."/>
            <person name="Laing W."/>
            <person name="Kirk R."/>
            <person name="Chen X."/>
            <person name="Wood M."/>
            <person name="Montefiori M."/>
            <person name="Brummell D."/>
            <person name="Schwinn K."/>
            <person name="Catanach A."/>
            <person name="Fullerton C."/>
            <person name="Li D."/>
            <person name="Meiyalaghan S."/>
            <person name="Nieuwenhuizen N."/>
            <person name="Read N."/>
            <person name="Prakash R."/>
            <person name="Hunter D."/>
            <person name="Zhang H."/>
            <person name="Mckenzie M."/>
            <person name="Knabel M."/>
            <person name="Harris A."/>
            <person name="Allan A."/>
            <person name="Chen A."/>
            <person name="Janssen B."/>
            <person name="Plunkett B."/>
            <person name="Dwamena C."/>
            <person name="Voogd C."/>
            <person name="Leif D."/>
            <person name="Lafferty D."/>
            <person name="Souleyre E."/>
            <person name="Varkonyi-Gasic E."/>
            <person name="Gambi F."/>
            <person name="Hanley J."/>
            <person name="Yao J.-L."/>
            <person name="Cheung J."/>
            <person name="David K."/>
            <person name="Warren B."/>
            <person name="Marsh K."/>
            <person name="Snowden K."/>
            <person name="Lin-Wang K."/>
            <person name="Brian L."/>
            <person name="Martinez-Sanchez M."/>
            <person name="Wang M."/>
            <person name="Ileperuma N."/>
            <person name="Macnee N."/>
            <person name="Campin R."/>
            <person name="Mcatee P."/>
            <person name="Drummond R."/>
            <person name="Espley R."/>
            <person name="Ireland H."/>
            <person name="Wu R."/>
            <person name="Atkinson R."/>
            <person name="Karunairetnam S."/>
            <person name="Bulley S."/>
            <person name="Chunkath S."/>
            <person name="Hanley Z."/>
            <person name="Storey R."/>
            <person name="Thrimawithana A."/>
            <person name="Thomson S."/>
            <person name="David C."/>
            <person name="Testolin R."/>
        </authorList>
    </citation>
    <scope>NUCLEOTIDE SEQUENCE [LARGE SCALE GENOMIC DNA]</scope>
    <source>
        <strain evidence="7">cv. Red5</strain>
        <tissue evidence="6">Young leaf</tissue>
    </source>
</reference>
<keyword evidence="7" id="KW-1185">Reference proteome</keyword>
<dbReference type="STRING" id="1590841.A0A2R6QMI5"/>
<dbReference type="GO" id="GO:0004842">
    <property type="term" value="F:ubiquitin-protein transferase activity"/>
    <property type="evidence" value="ECO:0007669"/>
    <property type="project" value="TreeGrafter"/>
</dbReference>
<keyword evidence="3" id="KW-0862">Zinc</keyword>
<dbReference type="OMA" id="QGNANIY"/>
<dbReference type="Pfam" id="PF13920">
    <property type="entry name" value="zf-C3HC4_3"/>
    <property type="match status" value="1"/>
</dbReference>
<dbReference type="InterPro" id="IPR001841">
    <property type="entry name" value="Znf_RING"/>
</dbReference>
<dbReference type="AlphaFoldDB" id="A0A2R6QMI5"/>
<dbReference type="GO" id="GO:0043067">
    <property type="term" value="P:regulation of programmed cell death"/>
    <property type="evidence" value="ECO:0007669"/>
    <property type="project" value="TreeGrafter"/>
</dbReference>
<dbReference type="PANTHER" id="PTHR42647:SF55">
    <property type="entry name" value="BOI-RELATED E3 UBIQUITIN-PROTEIN LIGASE 1"/>
    <property type="match status" value="1"/>
</dbReference>
<accession>A0A2R6QMI5</accession>
<name>A0A2R6QMI5_ACTCC</name>
<reference evidence="7" key="2">
    <citation type="journal article" date="2018" name="BMC Genomics">
        <title>A manually annotated Actinidia chinensis var. chinensis (kiwifruit) genome highlights the challenges associated with draft genomes and gene prediction in plants.</title>
        <authorList>
            <person name="Pilkington S.M."/>
            <person name="Crowhurst R."/>
            <person name="Hilario E."/>
            <person name="Nardozza S."/>
            <person name="Fraser L."/>
            <person name="Peng Y."/>
            <person name="Gunaseelan K."/>
            <person name="Simpson R."/>
            <person name="Tahir J."/>
            <person name="Deroles S.C."/>
            <person name="Templeton K."/>
            <person name="Luo Z."/>
            <person name="Davy M."/>
            <person name="Cheng C."/>
            <person name="McNeilage M."/>
            <person name="Scaglione D."/>
            <person name="Liu Y."/>
            <person name="Zhang Q."/>
            <person name="Datson P."/>
            <person name="De Silva N."/>
            <person name="Gardiner S.E."/>
            <person name="Bassett H."/>
            <person name="Chagne D."/>
            <person name="McCallum J."/>
            <person name="Dzierzon H."/>
            <person name="Deng C."/>
            <person name="Wang Y.Y."/>
            <person name="Barron L."/>
            <person name="Manako K."/>
            <person name="Bowen J."/>
            <person name="Foster T.M."/>
            <person name="Erridge Z.A."/>
            <person name="Tiffin H."/>
            <person name="Waite C.N."/>
            <person name="Davies K.M."/>
            <person name="Grierson E.P."/>
            <person name="Laing W.A."/>
            <person name="Kirk R."/>
            <person name="Chen X."/>
            <person name="Wood M."/>
            <person name="Montefiori M."/>
            <person name="Brummell D.A."/>
            <person name="Schwinn K.E."/>
            <person name="Catanach A."/>
            <person name="Fullerton C."/>
            <person name="Li D."/>
            <person name="Meiyalaghan S."/>
            <person name="Nieuwenhuizen N."/>
            <person name="Read N."/>
            <person name="Prakash R."/>
            <person name="Hunter D."/>
            <person name="Zhang H."/>
            <person name="McKenzie M."/>
            <person name="Knabel M."/>
            <person name="Harris A."/>
            <person name="Allan A.C."/>
            <person name="Gleave A."/>
            <person name="Chen A."/>
            <person name="Janssen B.J."/>
            <person name="Plunkett B."/>
            <person name="Ampomah-Dwamena C."/>
            <person name="Voogd C."/>
            <person name="Leif D."/>
            <person name="Lafferty D."/>
            <person name="Souleyre E.J.F."/>
            <person name="Varkonyi-Gasic E."/>
            <person name="Gambi F."/>
            <person name="Hanley J."/>
            <person name="Yao J.L."/>
            <person name="Cheung J."/>
            <person name="David K.M."/>
            <person name="Warren B."/>
            <person name="Marsh K."/>
            <person name="Snowden K.C."/>
            <person name="Lin-Wang K."/>
            <person name="Brian L."/>
            <person name="Martinez-Sanchez M."/>
            <person name="Wang M."/>
            <person name="Ileperuma N."/>
            <person name="Macnee N."/>
            <person name="Campin R."/>
            <person name="McAtee P."/>
            <person name="Drummond R.S.M."/>
            <person name="Espley R.V."/>
            <person name="Ireland H.S."/>
            <person name="Wu R."/>
            <person name="Atkinson R.G."/>
            <person name="Karunairetnam S."/>
            <person name="Bulley S."/>
            <person name="Chunkath S."/>
            <person name="Hanley Z."/>
            <person name="Storey R."/>
            <person name="Thrimawithana A.H."/>
            <person name="Thomson S."/>
            <person name="David C."/>
            <person name="Testolin R."/>
            <person name="Huang H."/>
            <person name="Hellens R.P."/>
            <person name="Schaffer R.J."/>
        </authorList>
    </citation>
    <scope>NUCLEOTIDE SEQUENCE [LARGE SCALE GENOMIC DNA]</scope>
    <source>
        <strain evidence="7">cv. Red5</strain>
    </source>
</reference>
<dbReference type="Gene3D" id="3.30.40.10">
    <property type="entry name" value="Zinc/RING finger domain, C3HC4 (zinc finger)"/>
    <property type="match status" value="1"/>
</dbReference>
<feature type="domain" description="RING-type" evidence="5">
    <location>
        <begin position="281"/>
        <end position="317"/>
    </location>
</feature>
<dbReference type="Gramene" id="PSS11121">
    <property type="protein sequence ID" value="PSS11121"/>
    <property type="gene ID" value="CEY00_Acc15395"/>
</dbReference>
<keyword evidence="1" id="KW-0479">Metal-binding</keyword>
<organism evidence="6 7">
    <name type="scientific">Actinidia chinensis var. chinensis</name>
    <name type="common">Chinese soft-hair kiwi</name>
    <dbReference type="NCBI Taxonomy" id="1590841"/>
    <lineage>
        <taxon>Eukaryota</taxon>
        <taxon>Viridiplantae</taxon>
        <taxon>Streptophyta</taxon>
        <taxon>Embryophyta</taxon>
        <taxon>Tracheophyta</taxon>
        <taxon>Spermatophyta</taxon>
        <taxon>Magnoliopsida</taxon>
        <taxon>eudicotyledons</taxon>
        <taxon>Gunneridae</taxon>
        <taxon>Pentapetalae</taxon>
        <taxon>asterids</taxon>
        <taxon>Ericales</taxon>
        <taxon>Actinidiaceae</taxon>
        <taxon>Actinidia</taxon>
    </lineage>
</organism>
<dbReference type="InParanoid" id="A0A2R6QMI5"/>
<sequence>MAVEEVRHLNLFSPQFITNRNLNEANGCIYNNQIGSGVAYTGTVPESLLPASYPPSMVPGKACIKADSGVTYNVPVPPRKRYIDSMNQNISTYTVPDLQPNNNMPGQLLSFVGQEIPLQMHQHQLEIDHIVAQHTKKMRFEVEERQKQHARRLVSAMGHGMGKQLKEKDEQIQRMAKINWVLQERVKALYTENQLWRDLAQTNQATANSLRTNLEQLLAHVSHDHPSPAAGDGVGAAEDAESCCDSSDCGKEDEAEAEAEGCMLAGEGLGAESRYGMKRMCKGCGERESSVLLLPCRHLCLCAGCGSTLVRNCPVCNTFTEATLHVNMS</sequence>
<evidence type="ECO:0000313" key="6">
    <source>
        <dbReference type="EMBL" id="PSS11121.1"/>
    </source>
</evidence>
<gene>
    <name evidence="6" type="ORF">CEY00_Acc15395</name>
</gene>
<dbReference type="Proteomes" id="UP000241394">
    <property type="component" value="Chromosome LG14"/>
</dbReference>
<dbReference type="SUPFAM" id="SSF57850">
    <property type="entry name" value="RING/U-box"/>
    <property type="match status" value="1"/>
</dbReference>
<proteinExistence type="predicted"/>
<evidence type="ECO:0000256" key="2">
    <source>
        <dbReference type="ARBA" id="ARBA00022771"/>
    </source>
</evidence>
<comment type="caution">
    <text evidence="6">The sequence shown here is derived from an EMBL/GenBank/DDBJ whole genome shotgun (WGS) entry which is preliminary data.</text>
</comment>
<evidence type="ECO:0000256" key="3">
    <source>
        <dbReference type="ARBA" id="ARBA00022833"/>
    </source>
</evidence>
<dbReference type="InterPro" id="IPR013083">
    <property type="entry name" value="Znf_RING/FYVE/PHD"/>
</dbReference>
<evidence type="ECO:0000256" key="1">
    <source>
        <dbReference type="ARBA" id="ARBA00022723"/>
    </source>
</evidence>
<evidence type="ECO:0000313" key="7">
    <source>
        <dbReference type="Proteomes" id="UP000241394"/>
    </source>
</evidence>
<keyword evidence="2 4" id="KW-0863">Zinc-finger</keyword>
<protein>
    <submittedName>
        <fullName evidence="6">BOI-related E3 ubiquitin-protein ligase</fullName>
    </submittedName>
</protein>